<name>A0A067FH97_CITSI</name>
<accession>A0A067FH97</accession>
<organism evidence="1 2">
    <name type="scientific">Citrus sinensis</name>
    <name type="common">Sweet orange</name>
    <name type="synonym">Citrus aurantium var. sinensis</name>
    <dbReference type="NCBI Taxonomy" id="2711"/>
    <lineage>
        <taxon>Eukaryota</taxon>
        <taxon>Viridiplantae</taxon>
        <taxon>Streptophyta</taxon>
        <taxon>Embryophyta</taxon>
        <taxon>Tracheophyta</taxon>
        <taxon>Spermatophyta</taxon>
        <taxon>Magnoliopsida</taxon>
        <taxon>eudicotyledons</taxon>
        <taxon>Gunneridae</taxon>
        <taxon>Pentapetalae</taxon>
        <taxon>rosids</taxon>
        <taxon>malvids</taxon>
        <taxon>Sapindales</taxon>
        <taxon>Rutaceae</taxon>
        <taxon>Aurantioideae</taxon>
        <taxon>Citrus</taxon>
    </lineage>
</organism>
<gene>
    <name evidence="1" type="ORF">CISIN_1g0306291mg</name>
</gene>
<dbReference type="EMBL" id="KK784898">
    <property type="protein sequence ID" value="KDO66754.1"/>
    <property type="molecule type" value="Genomic_DNA"/>
</dbReference>
<protein>
    <submittedName>
        <fullName evidence="1">Uncharacterized protein</fullName>
    </submittedName>
</protein>
<sequence>PIITCHAH</sequence>
<dbReference type="Proteomes" id="UP000027120">
    <property type="component" value="Unassembled WGS sequence"/>
</dbReference>
<evidence type="ECO:0000313" key="1">
    <source>
        <dbReference type="EMBL" id="KDO66754.1"/>
    </source>
</evidence>
<evidence type="ECO:0000313" key="2">
    <source>
        <dbReference type="Proteomes" id="UP000027120"/>
    </source>
</evidence>
<feature type="non-terminal residue" evidence="1">
    <location>
        <position position="1"/>
    </location>
</feature>
<keyword evidence="2" id="KW-1185">Reference proteome</keyword>
<reference evidence="1 2" key="1">
    <citation type="submission" date="2014-04" db="EMBL/GenBank/DDBJ databases">
        <authorList>
            <consortium name="International Citrus Genome Consortium"/>
            <person name="Gmitter F."/>
            <person name="Chen C."/>
            <person name="Farmerie W."/>
            <person name="Harkins T."/>
            <person name="Desany B."/>
            <person name="Mohiuddin M."/>
            <person name="Kodira C."/>
            <person name="Borodovsky M."/>
            <person name="Lomsadze A."/>
            <person name="Burns P."/>
            <person name="Jenkins J."/>
            <person name="Prochnik S."/>
            <person name="Shu S."/>
            <person name="Chapman J."/>
            <person name="Pitluck S."/>
            <person name="Schmutz J."/>
            <person name="Rokhsar D."/>
        </authorList>
    </citation>
    <scope>NUCLEOTIDE SEQUENCE</scope>
</reference>
<proteinExistence type="predicted"/>